<feature type="domain" description="DUF5753" evidence="1">
    <location>
        <begin position="100"/>
        <end position="263"/>
    </location>
</feature>
<reference evidence="2 3" key="1">
    <citation type="submission" date="2019-10" db="EMBL/GenBank/DDBJ databases">
        <title>Glycomyces albidus sp. nov., a novel actinomycete isolated from rhizosphere soil of wheat (Triticum aestivum L.).</title>
        <authorList>
            <person name="Qian L."/>
        </authorList>
    </citation>
    <scope>NUCLEOTIDE SEQUENCE [LARGE SCALE GENOMIC DNA]</scope>
    <source>
        <strain evidence="2 3">NEAU-7082</strain>
    </source>
</reference>
<evidence type="ECO:0000313" key="3">
    <source>
        <dbReference type="Proteomes" id="UP000477750"/>
    </source>
</evidence>
<dbReference type="EMBL" id="WIAO01000066">
    <property type="protein sequence ID" value="MQM28909.1"/>
    <property type="molecule type" value="Genomic_DNA"/>
</dbReference>
<gene>
    <name evidence="2" type="ORF">GFD30_25590</name>
</gene>
<evidence type="ECO:0000313" key="2">
    <source>
        <dbReference type="EMBL" id="MQM28909.1"/>
    </source>
</evidence>
<dbReference type="RefSeq" id="WP_153027984.1">
    <property type="nucleotide sequence ID" value="NZ_WIAO01000066.1"/>
</dbReference>
<keyword evidence="3" id="KW-1185">Reference proteome</keyword>
<name>A0A6L5GGS4_9ACTN</name>
<sequence>MADAKALRREIGRELDKMRYAAGILTNDIRLVKICGSARTYARLAKGERTNLTYPVIGALCDLFEATTQKKFELQRLWDVLDDTSFAESAEALVKSGFSPYLGFEQIAVKLDLHELVLVPGLFQTERYIRRVHEQNPDRGRSDAEKLVELRLRRQHELEARGDAVQIRALLHEAVLHNGCDEEQLARLCELNERPNISIAYLPFETGPHPRLTAPFSVLSFLDERDPDLVYFEAPGESRFVEAAEPVLACRQWFEVGLGQARTIKEFRR</sequence>
<dbReference type="Proteomes" id="UP000477750">
    <property type="component" value="Unassembled WGS sequence"/>
</dbReference>
<proteinExistence type="predicted"/>
<dbReference type="Pfam" id="PF19054">
    <property type="entry name" value="DUF5753"/>
    <property type="match status" value="1"/>
</dbReference>
<evidence type="ECO:0000259" key="1">
    <source>
        <dbReference type="Pfam" id="PF19054"/>
    </source>
</evidence>
<comment type="caution">
    <text evidence="2">The sequence shown here is derived from an EMBL/GenBank/DDBJ whole genome shotgun (WGS) entry which is preliminary data.</text>
</comment>
<accession>A0A6L5GGS4</accession>
<organism evidence="2 3">
    <name type="scientific">Glycomyces albidus</name>
    <dbReference type="NCBI Taxonomy" id="2656774"/>
    <lineage>
        <taxon>Bacteria</taxon>
        <taxon>Bacillati</taxon>
        <taxon>Actinomycetota</taxon>
        <taxon>Actinomycetes</taxon>
        <taxon>Glycomycetales</taxon>
        <taxon>Glycomycetaceae</taxon>
        <taxon>Glycomyces</taxon>
    </lineage>
</organism>
<protein>
    <recommendedName>
        <fullName evidence="1">DUF5753 domain-containing protein</fullName>
    </recommendedName>
</protein>
<dbReference type="InterPro" id="IPR043917">
    <property type="entry name" value="DUF5753"/>
</dbReference>
<dbReference type="AlphaFoldDB" id="A0A6L5GGS4"/>